<protein>
    <submittedName>
        <fullName evidence="1">Uncharacterized protein</fullName>
    </submittedName>
</protein>
<reference evidence="1 2" key="1">
    <citation type="submission" date="2024-02" db="EMBL/GenBank/DDBJ databases">
        <title>Herpetosiphon gulosus NBRC 112829.</title>
        <authorList>
            <person name="Ichikawa N."/>
            <person name="Katano-Makiyama Y."/>
            <person name="Hidaka K."/>
        </authorList>
    </citation>
    <scope>NUCLEOTIDE SEQUENCE [LARGE SCALE GENOMIC DNA]</scope>
    <source>
        <strain evidence="1 2">NBRC 112829</strain>
    </source>
</reference>
<organism evidence="1 2">
    <name type="scientific">Herpetosiphon gulosus</name>
    <dbReference type="NCBI Taxonomy" id="1973496"/>
    <lineage>
        <taxon>Bacteria</taxon>
        <taxon>Bacillati</taxon>
        <taxon>Chloroflexota</taxon>
        <taxon>Chloroflexia</taxon>
        <taxon>Herpetosiphonales</taxon>
        <taxon>Herpetosiphonaceae</taxon>
        <taxon>Herpetosiphon</taxon>
    </lineage>
</organism>
<gene>
    <name evidence="1" type="ORF">Hgul01_01436</name>
</gene>
<proteinExistence type="predicted"/>
<dbReference type="EMBL" id="BAABRU010000004">
    <property type="protein sequence ID" value="GAA5527648.1"/>
    <property type="molecule type" value="Genomic_DNA"/>
</dbReference>
<dbReference type="RefSeq" id="WP_345721272.1">
    <property type="nucleotide sequence ID" value="NZ_BAABRU010000004.1"/>
</dbReference>
<evidence type="ECO:0000313" key="2">
    <source>
        <dbReference type="Proteomes" id="UP001428290"/>
    </source>
</evidence>
<evidence type="ECO:0000313" key="1">
    <source>
        <dbReference type="EMBL" id="GAA5527648.1"/>
    </source>
</evidence>
<dbReference type="Proteomes" id="UP001428290">
    <property type="component" value="Unassembled WGS sequence"/>
</dbReference>
<keyword evidence="2" id="KW-1185">Reference proteome</keyword>
<comment type="caution">
    <text evidence="1">The sequence shown here is derived from an EMBL/GenBank/DDBJ whole genome shotgun (WGS) entry which is preliminary data.</text>
</comment>
<accession>A0ABP9WZB8</accession>
<sequence length="105" mass="11566">MSPTHVNHDRCQRLARASAIVQLATIIQEEEGLDDNTAYTLAECELDAIAATEAAWSEPQPLAMLRILPTVWGIVLVRNSSRVVVHRADIPAVLESLTRWAASSY</sequence>
<name>A0ABP9WZB8_9CHLR</name>